<name>A0ABW1UY63_9BACL</name>
<evidence type="ECO:0000256" key="1">
    <source>
        <dbReference type="SAM" id="MobiDB-lite"/>
    </source>
</evidence>
<reference evidence="3" key="1">
    <citation type="journal article" date="2019" name="Int. J. Syst. Evol. Microbiol.">
        <title>The Global Catalogue of Microorganisms (GCM) 10K type strain sequencing project: providing services to taxonomists for standard genome sequencing and annotation.</title>
        <authorList>
            <consortium name="The Broad Institute Genomics Platform"/>
            <consortium name="The Broad Institute Genome Sequencing Center for Infectious Disease"/>
            <person name="Wu L."/>
            <person name="Ma J."/>
        </authorList>
    </citation>
    <scope>NUCLEOTIDE SEQUENCE [LARGE SCALE GENOMIC DNA]</scope>
    <source>
        <strain evidence="3">PCU 280</strain>
    </source>
</reference>
<keyword evidence="3" id="KW-1185">Reference proteome</keyword>
<proteinExistence type="predicted"/>
<protein>
    <recommendedName>
        <fullName evidence="4">DUF4352 domain-containing protein</fullName>
    </recommendedName>
</protein>
<dbReference type="PROSITE" id="PS51257">
    <property type="entry name" value="PROKAR_LIPOPROTEIN"/>
    <property type="match status" value="1"/>
</dbReference>
<accession>A0ABW1UY63</accession>
<comment type="caution">
    <text evidence="2">The sequence shown here is derived from an EMBL/GenBank/DDBJ whole genome shotgun (WGS) entry which is preliminary data.</text>
</comment>
<sequence>MTMKNKGLIGIIALAIMLSGCNTVHVEHQNGNKGKSVIDGEEQHEDRNGAGETTNGEAGDEQEHKNEQEQPAASNDDILIIIDQTEKPIEGSKNSFDFTVQKRPEGYMLTTMEWNSANHNVINSLEEAIQHGGDGEDGFYVSGNGQFMGFFYDKAFSGETGTVSFTFENEQGDSLIWSKEITLH</sequence>
<dbReference type="Proteomes" id="UP001596233">
    <property type="component" value="Unassembled WGS sequence"/>
</dbReference>
<evidence type="ECO:0008006" key="4">
    <source>
        <dbReference type="Google" id="ProtNLM"/>
    </source>
</evidence>
<dbReference type="RefSeq" id="WP_379230592.1">
    <property type="nucleotide sequence ID" value="NZ_JBHSTE010000001.1"/>
</dbReference>
<gene>
    <name evidence="2" type="ORF">ACFP56_02085</name>
</gene>
<organism evidence="2 3">
    <name type="scientific">Paenibacillus septentrionalis</name>
    <dbReference type="NCBI Taxonomy" id="429342"/>
    <lineage>
        <taxon>Bacteria</taxon>
        <taxon>Bacillati</taxon>
        <taxon>Bacillota</taxon>
        <taxon>Bacilli</taxon>
        <taxon>Bacillales</taxon>
        <taxon>Paenibacillaceae</taxon>
        <taxon>Paenibacillus</taxon>
    </lineage>
</organism>
<feature type="region of interest" description="Disordered" evidence="1">
    <location>
        <begin position="31"/>
        <end position="76"/>
    </location>
</feature>
<evidence type="ECO:0000313" key="3">
    <source>
        <dbReference type="Proteomes" id="UP001596233"/>
    </source>
</evidence>
<evidence type="ECO:0000313" key="2">
    <source>
        <dbReference type="EMBL" id="MFC6331394.1"/>
    </source>
</evidence>
<dbReference type="EMBL" id="JBHSTE010000001">
    <property type="protein sequence ID" value="MFC6331394.1"/>
    <property type="molecule type" value="Genomic_DNA"/>
</dbReference>